<feature type="region of interest" description="Disordered" evidence="1">
    <location>
        <begin position="1"/>
        <end position="26"/>
    </location>
</feature>
<dbReference type="EnsemblMetazoa" id="Aqu2.1.39228_001">
    <property type="protein sequence ID" value="Aqu2.1.39228_001"/>
    <property type="gene ID" value="Aqu2.1.39228"/>
</dbReference>
<evidence type="ECO:0000256" key="1">
    <source>
        <dbReference type="SAM" id="MobiDB-lite"/>
    </source>
</evidence>
<name>A0A1X7VGZ2_AMPQE</name>
<proteinExistence type="predicted"/>
<sequence>MTNTGREASAIRLPWKKKGDNQQGIK</sequence>
<accession>A0A1X7VGZ2</accession>
<protein>
    <submittedName>
        <fullName evidence="2">Uncharacterized protein</fullName>
    </submittedName>
</protein>
<dbReference type="AlphaFoldDB" id="A0A1X7VGZ2"/>
<evidence type="ECO:0000313" key="2">
    <source>
        <dbReference type="EnsemblMetazoa" id="Aqu2.1.39228_001"/>
    </source>
</evidence>
<dbReference type="InParanoid" id="A0A1X7VGZ2"/>
<organism evidence="2">
    <name type="scientific">Amphimedon queenslandica</name>
    <name type="common">Sponge</name>
    <dbReference type="NCBI Taxonomy" id="400682"/>
    <lineage>
        <taxon>Eukaryota</taxon>
        <taxon>Metazoa</taxon>
        <taxon>Porifera</taxon>
        <taxon>Demospongiae</taxon>
        <taxon>Heteroscleromorpha</taxon>
        <taxon>Haplosclerida</taxon>
        <taxon>Niphatidae</taxon>
        <taxon>Amphimedon</taxon>
    </lineage>
</organism>
<reference evidence="2" key="1">
    <citation type="submission" date="2017-05" db="UniProtKB">
        <authorList>
            <consortium name="EnsemblMetazoa"/>
        </authorList>
    </citation>
    <scope>IDENTIFICATION</scope>
</reference>